<dbReference type="EMBL" id="CP124616">
    <property type="protein sequence ID" value="WGW05666.1"/>
    <property type="molecule type" value="Genomic_DNA"/>
</dbReference>
<evidence type="ECO:0008006" key="3">
    <source>
        <dbReference type="Google" id="ProtNLM"/>
    </source>
</evidence>
<dbReference type="RefSeq" id="WP_282302290.1">
    <property type="nucleotide sequence ID" value="NZ_CP124616.1"/>
</dbReference>
<protein>
    <recommendedName>
        <fullName evidence="3">GYD domain-containing protein</fullName>
    </recommendedName>
</protein>
<gene>
    <name evidence="1" type="ORF">QF118_09010</name>
</gene>
<keyword evidence="2" id="KW-1185">Reference proteome</keyword>
<accession>A0ABY8QLZ5</accession>
<name>A0ABY8QLZ5_9RHOB</name>
<sequence length="113" mass="12007">MYHVLVIGLKPSGWFKSLSLNTPLRALKGAARALTGFKGAQFFRNGPYIYAALSWTSPGAIAAFVQGDGLATLEQAAQTAATVFETHAFVCETPPSKSDLVTLWHSARHSAAA</sequence>
<evidence type="ECO:0000313" key="2">
    <source>
        <dbReference type="Proteomes" id="UP001241605"/>
    </source>
</evidence>
<proteinExistence type="predicted"/>
<organism evidence="1 2">
    <name type="scientific">Tropicibacter oceani</name>
    <dbReference type="NCBI Taxonomy" id="3058420"/>
    <lineage>
        <taxon>Bacteria</taxon>
        <taxon>Pseudomonadati</taxon>
        <taxon>Pseudomonadota</taxon>
        <taxon>Alphaproteobacteria</taxon>
        <taxon>Rhodobacterales</taxon>
        <taxon>Roseobacteraceae</taxon>
        <taxon>Tropicibacter</taxon>
    </lineage>
</organism>
<dbReference type="Proteomes" id="UP001241605">
    <property type="component" value="Chromosome"/>
</dbReference>
<reference evidence="1 2" key="1">
    <citation type="submission" date="2023-05" db="EMBL/GenBank/DDBJ databases">
        <title>YMD87, complete Genome.</title>
        <authorList>
            <person name="Zhang J."/>
            <person name="Xu X."/>
        </authorList>
    </citation>
    <scope>NUCLEOTIDE SEQUENCE [LARGE SCALE GENOMIC DNA]</scope>
    <source>
        <strain evidence="1 2">YMD87</strain>
    </source>
</reference>
<evidence type="ECO:0000313" key="1">
    <source>
        <dbReference type="EMBL" id="WGW05666.1"/>
    </source>
</evidence>